<organism evidence="6 7">
    <name type="scientific">Fragilariopsis cylindrus CCMP1102</name>
    <dbReference type="NCBI Taxonomy" id="635003"/>
    <lineage>
        <taxon>Eukaryota</taxon>
        <taxon>Sar</taxon>
        <taxon>Stramenopiles</taxon>
        <taxon>Ochrophyta</taxon>
        <taxon>Bacillariophyta</taxon>
        <taxon>Bacillariophyceae</taxon>
        <taxon>Bacillariophycidae</taxon>
        <taxon>Bacillariales</taxon>
        <taxon>Bacillariaceae</taxon>
        <taxon>Fragilariopsis</taxon>
    </lineage>
</organism>
<dbReference type="Pfam" id="PF08531">
    <property type="entry name" value="Bac_rhamnosid_N"/>
    <property type="match status" value="2"/>
</dbReference>
<gene>
    <name evidence="6" type="ORF">FRACYDRAFT_225275</name>
</gene>
<accession>A0A1E7FH32</accession>
<dbReference type="EMBL" id="KV784357">
    <property type="protein sequence ID" value="OEU17479.1"/>
    <property type="molecule type" value="Genomic_DNA"/>
</dbReference>
<dbReference type="InterPro" id="IPR008928">
    <property type="entry name" value="6-hairpin_glycosidase_sf"/>
</dbReference>
<feature type="region of interest" description="Disordered" evidence="3">
    <location>
        <begin position="192"/>
        <end position="214"/>
    </location>
</feature>
<dbReference type="AlphaFoldDB" id="A0A1E7FH32"/>
<dbReference type="KEGG" id="fcy:FRACYDRAFT_225275"/>
<dbReference type="PANTHER" id="PTHR33307">
    <property type="entry name" value="ALPHA-RHAMNOSIDASE (EUROFUNG)"/>
    <property type="match status" value="1"/>
</dbReference>
<evidence type="ECO:0000259" key="4">
    <source>
        <dbReference type="Pfam" id="PF08531"/>
    </source>
</evidence>
<feature type="domain" description="Bacterial alpha-L-rhamnosidase N-terminal" evidence="4">
    <location>
        <begin position="285"/>
        <end position="342"/>
    </location>
</feature>
<dbReference type="Pfam" id="PF17389">
    <property type="entry name" value="Bac_rhamnosid6H"/>
    <property type="match status" value="2"/>
</dbReference>
<dbReference type="InParanoid" id="A0A1E7FH32"/>
<dbReference type="Gene3D" id="2.60.120.260">
    <property type="entry name" value="Galactose-binding domain-like"/>
    <property type="match status" value="2"/>
</dbReference>
<dbReference type="Proteomes" id="UP000095751">
    <property type="component" value="Unassembled WGS sequence"/>
</dbReference>
<evidence type="ECO:0000313" key="7">
    <source>
        <dbReference type="Proteomes" id="UP000095751"/>
    </source>
</evidence>
<evidence type="ECO:0000259" key="5">
    <source>
        <dbReference type="Pfam" id="PF17389"/>
    </source>
</evidence>
<feature type="domain" description="Alpha-L-rhamnosidase six-hairpin glycosidase" evidence="5">
    <location>
        <begin position="683"/>
        <end position="911"/>
    </location>
</feature>
<dbReference type="GO" id="GO:0030596">
    <property type="term" value="F:alpha-L-rhamnosidase activity"/>
    <property type="evidence" value="ECO:0007669"/>
    <property type="project" value="UniProtKB-EC"/>
</dbReference>
<dbReference type="PANTHER" id="PTHR33307:SF11">
    <property type="entry name" value="ALPHA-L-RHAMNOSIDASE"/>
    <property type="match status" value="1"/>
</dbReference>
<evidence type="ECO:0000313" key="6">
    <source>
        <dbReference type="EMBL" id="OEU17479.1"/>
    </source>
</evidence>
<reference evidence="6 7" key="1">
    <citation type="submission" date="2016-09" db="EMBL/GenBank/DDBJ databases">
        <title>Extensive genetic diversity and differential bi-allelic expression allows diatom success in the polar Southern Ocean.</title>
        <authorList>
            <consortium name="DOE Joint Genome Institute"/>
            <person name="Mock T."/>
            <person name="Otillar R.P."/>
            <person name="Strauss J."/>
            <person name="Dupont C."/>
            <person name="Frickenhaus S."/>
            <person name="Maumus F."/>
            <person name="Mcmullan M."/>
            <person name="Sanges R."/>
            <person name="Schmutz J."/>
            <person name="Toseland A."/>
            <person name="Valas R."/>
            <person name="Veluchamy A."/>
            <person name="Ward B.J."/>
            <person name="Allen A."/>
            <person name="Barry K."/>
            <person name="Falciatore A."/>
            <person name="Ferrante M."/>
            <person name="Fortunato A.E."/>
            <person name="Gloeckner G."/>
            <person name="Gruber A."/>
            <person name="Hipkin R."/>
            <person name="Janech M."/>
            <person name="Kroth P."/>
            <person name="Leese F."/>
            <person name="Lindquist E."/>
            <person name="Lyon B.R."/>
            <person name="Martin J."/>
            <person name="Mayer C."/>
            <person name="Parker M."/>
            <person name="Quesneville H."/>
            <person name="Raymond J."/>
            <person name="Uhlig C."/>
            <person name="Valentin K.U."/>
            <person name="Worden A.Z."/>
            <person name="Armbrust E.V."/>
            <person name="Bowler C."/>
            <person name="Green B."/>
            <person name="Moulton V."/>
            <person name="Van Oosterhout C."/>
            <person name="Grigoriev I."/>
        </authorList>
    </citation>
    <scope>NUCLEOTIDE SEQUENCE [LARGE SCALE GENOMIC DNA]</scope>
    <source>
        <strain evidence="6 7">CCMP1102</strain>
    </source>
</reference>
<dbReference type="InterPro" id="IPR012341">
    <property type="entry name" value="6hp_glycosidase-like_sf"/>
</dbReference>
<sequence length="1276" mass="144175">MVAITLSARAIQGNNTMHFGRVEWDKETEDKGTNIEYLNIYNVQATNAAGTRTSGSIIPYELSINHLKLIAKAPGAPPPPIPSSTASSLHNLITEDFLPVVTSDELVFRWRHRAKVGSKSVDIETILAHRIIVRLLNNDEILWDSGRLLGSPDSIHWKLLLPLPGNIAEWCVEVWDSQNRPYSSEWSKFAIGPDQQQQNNNNNNNNDDDDSNRGSNNNGWIASWIAHPTDMDTFDKNKLDNSFLEEDKWDYKKRCKRWKLRNSLPLFRAKISTNTKKIVDDDDGTITSALLVVSGLGSFRVSFDGIPLSTSGPIDPAFTDYTQRVSYRGFDVTPFLRNNRNAKNQSYGKWERGTIDNDEAFHVIGITTGSGWYDPRPLGRNGVGVEYKLLPNGPITIVAQLYVTTSSGMSRVVAPTGIDASEWQVSRGHIRESDLFTGETVDLNILQSMEGWDTPEHWSPINATRSGSESKKKWVDPVLYQTDVTFEAWHPRHFASPIGKLIPSEIPPVLPMERLSPDEIFDLGSGRWLFDFGKAISGMLHFDEGLPIPIVPKKYPRGHSFKAASTNGDAFVTIIYGESLEMTTGDINRVLTAGFGLHDGGPRHLYNETFGIACFPDDQDGTLSQRDTYVVSSSVKEVDRARLFKKASQSHFTTHAFRFAEICCSSKPPATVHALMYRTAFDEWGNFDSSNILINGGYELVKNAMNSNMLSVQSDCPHREKLPYGGDLVASSPTALHMFDMSAFYRKSVRDWMDGQWENGAYTETSMWQDLNDYAGIGHGAGETVWASAPPVLTVRHMQMFGDISFLKESLPNHIKWLDFLDKYFDKGMKKHRYDDELKGYDGNGSGLSDWLGLRNRDTFLTHTGFYMASARSVAYIAKKLGMDSLQERGMTTAKRLQDRINKLYFKNGKDDFDYPEGRAEASPGPDMGLFARIVPGEKRCKVLRNLFKRRGNTWPGNEERRFLENLRNDMKQELITAGELIYDDDSEKYVFFWSQWRGFNEGIFGVRYILKALSESGFHNVALGKANGKGFATFEYMLRHNATSMWESWWRSESLYSRNHPMLGAMVEWMPSSVAGLSLHPTTSGGRKVLFWPQFPKSAATLEYASAMQGSPRGDFALAWEFNDLPEDRDKYDSALVSIRIRLMIPPGGEGALRLPLYLQKKVSASIQRAQFFPDQWYKLESSKAIGTPCRSFLFHPKLSIQWEQEEYIEGSSEDCQLGPGLYQVIISGWQLEKEAESEDRIGQFSQYFQMDDVGPYCSDPDTFEWDIDDATHII</sequence>
<comment type="catalytic activity">
    <reaction evidence="1">
        <text>Hydrolysis of terminal non-reducing alpha-L-rhamnose residues in alpha-L-rhamnosides.</text>
        <dbReference type="EC" id="3.2.1.40"/>
    </reaction>
</comment>
<evidence type="ECO:0000256" key="3">
    <source>
        <dbReference type="SAM" id="MobiDB-lite"/>
    </source>
</evidence>
<dbReference type="OrthoDB" id="10023583at2759"/>
<proteinExistence type="predicted"/>
<name>A0A1E7FH32_9STRA</name>
<protein>
    <recommendedName>
        <fullName evidence="2">alpha-L-rhamnosidase</fullName>
        <ecNumber evidence="2">3.2.1.40</ecNumber>
    </recommendedName>
</protein>
<dbReference type="GO" id="GO:0005975">
    <property type="term" value="P:carbohydrate metabolic process"/>
    <property type="evidence" value="ECO:0007669"/>
    <property type="project" value="InterPro"/>
</dbReference>
<dbReference type="Gene3D" id="1.50.10.10">
    <property type="match status" value="1"/>
</dbReference>
<evidence type="ECO:0000256" key="2">
    <source>
        <dbReference type="ARBA" id="ARBA00012652"/>
    </source>
</evidence>
<dbReference type="InterPro" id="IPR035396">
    <property type="entry name" value="Bac_rhamnosid6H"/>
</dbReference>
<dbReference type="SUPFAM" id="SSF48208">
    <property type="entry name" value="Six-hairpin glycosidases"/>
    <property type="match status" value="1"/>
</dbReference>
<dbReference type="InterPro" id="IPR013737">
    <property type="entry name" value="Bac_rhamnosid_N"/>
</dbReference>
<evidence type="ECO:0000256" key="1">
    <source>
        <dbReference type="ARBA" id="ARBA00001445"/>
    </source>
</evidence>
<feature type="domain" description="Alpha-L-rhamnosidase six-hairpin glycosidase" evidence="5">
    <location>
        <begin position="1001"/>
        <end position="1075"/>
    </location>
</feature>
<feature type="compositionally biased region" description="Low complexity" evidence="3">
    <location>
        <begin position="194"/>
        <end position="205"/>
    </location>
</feature>
<keyword evidence="7" id="KW-1185">Reference proteome</keyword>
<feature type="domain" description="Bacterial alpha-L-rhamnosidase N-terminal" evidence="4">
    <location>
        <begin position="363"/>
        <end position="463"/>
    </location>
</feature>
<dbReference type="InterPro" id="IPR016007">
    <property type="entry name" value="Alpha_rhamnosid"/>
</dbReference>
<dbReference type="EC" id="3.2.1.40" evidence="2"/>